<gene>
    <name evidence="1" type="ORF">IM811_012041</name>
</gene>
<dbReference type="Proteomes" id="UP000616885">
    <property type="component" value="Unassembled WGS sequence"/>
</dbReference>
<name>A0A8H7NCQ8_BIOOC</name>
<organism evidence="1 2">
    <name type="scientific">Bionectria ochroleuca</name>
    <name type="common">Gliocladium roseum</name>
    <dbReference type="NCBI Taxonomy" id="29856"/>
    <lineage>
        <taxon>Eukaryota</taxon>
        <taxon>Fungi</taxon>
        <taxon>Dikarya</taxon>
        <taxon>Ascomycota</taxon>
        <taxon>Pezizomycotina</taxon>
        <taxon>Sordariomycetes</taxon>
        <taxon>Hypocreomycetidae</taxon>
        <taxon>Hypocreales</taxon>
        <taxon>Bionectriaceae</taxon>
        <taxon>Clonostachys</taxon>
    </lineage>
</organism>
<protein>
    <submittedName>
        <fullName evidence="1">Uncharacterized protein</fullName>
    </submittedName>
</protein>
<reference evidence="1" key="1">
    <citation type="submission" date="2020-10" db="EMBL/GenBank/DDBJ databases">
        <title>High-Quality Genome Resource of Clonostachys rosea strain S41 by Oxford Nanopore Long-Read Sequencing.</title>
        <authorList>
            <person name="Wang H."/>
        </authorList>
    </citation>
    <scope>NUCLEOTIDE SEQUENCE</scope>
    <source>
        <strain evidence="1">S41</strain>
    </source>
</reference>
<comment type="caution">
    <text evidence="1">The sequence shown here is derived from an EMBL/GenBank/DDBJ whole genome shotgun (WGS) entry which is preliminary data.</text>
</comment>
<dbReference type="AlphaFoldDB" id="A0A8H7NCQ8"/>
<accession>A0A8H7NCQ8</accession>
<evidence type="ECO:0000313" key="1">
    <source>
        <dbReference type="EMBL" id="KAF9753283.1"/>
    </source>
</evidence>
<proteinExistence type="predicted"/>
<dbReference type="EMBL" id="JADCTT010000004">
    <property type="protein sequence ID" value="KAF9753283.1"/>
    <property type="molecule type" value="Genomic_DNA"/>
</dbReference>
<evidence type="ECO:0000313" key="2">
    <source>
        <dbReference type="Proteomes" id="UP000616885"/>
    </source>
</evidence>
<sequence>MVGVRACKAIHPTIHSWSLPIIHITYYQQGDELKESFFLAWLCVAILPRYKQSHTRKYIIRRADANKTQGYFKQAPGTADASSLYSDSWCKGRSGITAALLIQKASAKSSA</sequence>